<keyword evidence="2" id="KW-1185">Reference proteome</keyword>
<evidence type="ECO:0000313" key="2">
    <source>
        <dbReference type="Proteomes" id="UP000006514"/>
    </source>
</evidence>
<proteinExistence type="predicted"/>
<accession>J0WRF1</accession>
<dbReference type="eggNOG" id="ENOG502SV8G">
    <property type="taxonomic scope" value="Eukaryota"/>
</dbReference>
<gene>
    <name evidence="1" type="ORF">AURDEDRAFT_47730</name>
</gene>
<evidence type="ECO:0008006" key="3">
    <source>
        <dbReference type="Google" id="ProtNLM"/>
    </source>
</evidence>
<dbReference type="SUPFAM" id="SSF50630">
    <property type="entry name" value="Acid proteases"/>
    <property type="match status" value="1"/>
</dbReference>
<dbReference type="Pfam" id="PF13975">
    <property type="entry name" value="gag-asp_proteas"/>
    <property type="match status" value="1"/>
</dbReference>
<dbReference type="Proteomes" id="UP000006514">
    <property type="component" value="Unassembled WGS sequence"/>
</dbReference>
<name>J0WRF1_AURST</name>
<organism evidence="1 2">
    <name type="scientific">Auricularia subglabra (strain TFB-10046 / SS5)</name>
    <name type="common">White-rot fungus</name>
    <name type="synonym">Auricularia delicata (strain TFB10046)</name>
    <dbReference type="NCBI Taxonomy" id="717982"/>
    <lineage>
        <taxon>Eukaryota</taxon>
        <taxon>Fungi</taxon>
        <taxon>Dikarya</taxon>
        <taxon>Basidiomycota</taxon>
        <taxon>Agaricomycotina</taxon>
        <taxon>Agaricomycetes</taxon>
        <taxon>Auriculariales</taxon>
        <taxon>Auriculariaceae</taxon>
        <taxon>Auricularia</taxon>
    </lineage>
</organism>
<dbReference type="Gene3D" id="2.40.70.10">
    <property type="entry name" value="Acid Proteases"/>
    <property type="match status" value="1"/>
</dbReference>
<protein>
    <recommendedName>
        <fullName evidence="3">Peptidase A2 domain-containing protein</fullName>
    </recommendedName>
</protein>
<dbReference type="KEGG" id="adl:AURDEDRAFT_47730"/>
<dbReference type="InParanoid" id="J0WRF1"/>
<reference evidence="2" key="1">
    <citation type="journal article" date="2012" name="Science">
        <title>The Paleozoic origin of enzymatic lignin decomposition reconstructed from 31 fungal genomes.</title>
        <authorList>
            <person name="Floudas D."/>
            <person name="Binder M."/>
            <person name="Riley R."/>
            <person name="Barry K."/>
            <person name="Blanchette R.A."/>
            <person name="Henrissat B."/>
            <person name="Martinez A.T."/>
            <person name="Otillar R."/>
            <person name="Spatafora J.W."/>
            <person name="Yadav J.S."/>
            <person name="Aerts A."/>
            <person name="Benoit I."/>
            <person name="Boyd A."/>
            <person name="Carlson A."/>
            <person name="Copeland A."/>
            <person name="Coutinho P.M."/>
            <person name="de Vries R.P."/>
            <person name="Ferreira P."/>
            <person name="Findley K."/>
            <person name="Foster B."/>
            <person name="Gaskell J."/>
            <person name="Glotzer D."/>
            <person name="Gorecki P."/>
            <person name="Heitman J."/>
            <person name="Hesse C."/>
            <person name="Hori C."/>
            <person name="Igarashi K."/>
            <person name="Jurgens J.A."/>
            <person name="Kallen N."/>
            <person name="Kersten P."/>
            <person name="Kohler A."/>
            <person name="Kuees U."/>
            <person name="Kumar T.K.A."/>
            <person name="Kuo A."/>
            <person name="LaButti K."/>
            <person name="Larrondo L.F."/>
            <person name="Lindquist E."/>
            <person name="Ling A."/>
            <person name="Lombard V."/>
            <person name="Lucas S."/>
            <person name="Lundell T."/>
            <person name="Martin R."/>
            <person name="McLaughlin D.J."/>
            <person name="Morgenstern I."/>
            <person name="Morin E."/>
            <person name="Murat C."/>
            <person name="Nagy L.G."/>
            <person name="Nolan M."/>
            <person name="Ohm R.A."/>
            <person name="Patyshakuliyeva A."/>
            <person name="Rokas A."/>
            <person name="Ruiz-Duenas F.J."/>
            <person name="Sabat G."/>
            <person name="Salamov A."/>
            <person name="Samejima M."/>
            <person name="Schmutz J."/>
            <person name="Slot J.C."/>
            <person name="St John F."/>
            <person name="Stenlid J."/>
            <person name="Sun H."/>
            <person name="Sun S."/>
            <person name="Syed K."/>
            <person name="Tsang A."/>
            <person name="Wiebenga A."/>
            <person name="Young D."/>
            <person name="Pisabarro A."/>
            <person name="Eastwood D.C."/>
            <person name="Martin F."/>
            <person name="Cullen D."/>
            <person name="Grigoriev I.V."/>
            <person name="Hibbett D.S."/>
        </authorList>
    </citation>
    <scope>NUCLEOTIDE SEQUENCE [LARGE SCALE GENOMIC DNA]</scope>
    <source>
        <strain evidence="2">TFB10046</strain>
    </source>
</reference>
<sequence>EAEGVLDGGAQIVIVSKRLWQETGQALDESRQLTLEAANNTKNRTVGLLANLPVIVGGITFYLQAYVVEDAPFDLLLGRPFYGLACANETSDESGATFISLADPNSDRAVRLPT</sequence>
<evidence type="ECO:0000313" key="1">
    <source>
        <dbReference type="EMBL" id="EJD34527.1"/>
    </source>
</evidence>
<dbReference type="AlphaFoldDB" id="J0WRF1"/>
<dbReference type="OMA" id="YGLACAN"/>
<feature type="non-terminal residue" evidence="1">
    <location>
        <position position="114"/>
    </location>
</feature>
<dbReference type="OrthoDB" id="5596707at2759"/>
<dbReference type="EMBL" id="JH687939">
    <property type="protein sequence ID" value="EJD34527.1"/>
    <property type="molecule type" value="Genomic_DNA"/>
</dbReference>
<dbReference type="InterPro" id="IPR021109">
    <property type="entry name" value="Peptidase_aspartic_dom_sf"/>
</dbReference>
<feature type="non-terminal residue" evidence="1">
    <location>
        <position position="1"/>
    </location>
</feature>
<dbReference type="CDD" id="cd00303">
    <property type="entry name" value="retropepsin_like"/>
    <property type="match status" value="1"/>
</dbReference>